<proteinExistence type="predicted"/>
<sequence length="671" mass="76951">MFSKKDFRRPLPPRNYVTGRALKGSRFPDNMYVLWENPPFIYNKPDEPIYHTMEYGEGKKRLVKLHRQSKMMFSDNPYEQWFSTRSFNTKKKTNHLGLKKFLLHEFNRNQIGPLKDKFQSFSFYSKDSNSFRNQAALDRLIRPDLLFYLDLINFTPVTSSMTLNLKASAITKFAVVSSQNHFEFLTYLILADNNLSEISNSLFRLSNLEILELQNNFITSKPESLKPKHFNKLKNLRKVNLSNNLLTSIPSDFGLLPNLEKLTISDNRIFFLPIELLSSSLLTFDRCPLSNQVIGGLVADDFKKYLADSPLFRENSYIITKHFIPPLELTKGSAGFLKETNIEDNCRPSVKPKSNLESLDVYNLLNYTQILSNLPKFSSIFPFYTDEYFTGSGNNLTNNNKENSLKVSEMYDDPSKCPLIIHRTHNVPKLSDLAGSIAIRNLLFSKIHKLELCSLGADISNCKCIDSKFINDVDKLRIQLGLKVGKDVDEFSDDIIDSSAIPKDPISRDYSFPDLIKVSKKIDEKDNYTDLNKIELSDLFPFFPSSISNKDTHMGTIWSLLIDDHLDKTKKNYPDSKYCYTYKSGSILSNNLVCDKTIQDAKRSPEIGLPSKSQTSYNLLAQPLAEKWPLWFCDLVTLNRSIGLTSLEKKTRLKVDVYISTFFFSSDKGCG</sequence>
<dbReference type="AlphaFoldDB" id="A0A1R0GPL4"/>
<organism evidence="3 4">
    <name type="scientific">Smittium mucronatum</name>
    <dbReference type="NCBI Taxonomy" id="133383"/>
    <lineage>
        <taxon>Eukaryota</taxon>
        <taxon>Fungi</taxon>
        <taxon>Fungi incertae sedis</taxon>
        <taxon>Zoopagomycota</taxon>
        <taxon>Kickxellomycotina</taxon>
        <taxon>Harpellomycetes</taxon>
        <taxon>Harpellales</taxon>
        <taxon>Legeriomycetaceae</taxon>
        <taxon>Smittium</taxon>
    </lineage>
</organism>
<dbReference type="PANTHER" id="PTHR24366">
    <property type="entry name" value="IG(IMMUNOGLOBULIN) AND LRR(LEUCINE RICH REPEAT) DOMAINS"/>
    <property type="match status" value="1"/>
</dbReference>
<dbReference type="InterPro" id="IPR032675">
    <property type="entry name" value="LRR_dom_sf"/>
</dbReference>
<dbReference type="OrthoDB" id="1394818at2759"/>
<keyword evidence="1" id="KW-0433">Leucine-rich repeat</keyword>
<dbReference type="STRING" id="133383.A0A1R0GPL4"/>
<dbReference type="SUPFAM" id="SSF52058">
    <property type="entry name" value="L domain-like"/>
    <property type="match status" value="1"/>
</dbReference>
<dbReference type="Pfam" id="PF13855">
    <property type="entry name" value="LRR_8"/>
    <property type="match status" value="1"/>
</dbReference>
<evidence type="ECO:0000313" key="4">
    <source>
        <dbReference type="Proteomes" id="UP000187455"/>
    </source>
</evidence>
<evidence type="ECO:0000256" key="2">
    <source>
        <dbReference type="ARBA" id="ARBA00022737"/>
    </source>
</evidence>
<dbReference type="InterPro" id="IPR001611">
    <property type="entry name" value="Leu-rich_rpt"/>
</dbReference>
<dbReference type="InterPro" id="IPR003591">
    <property type="entry name" value="Leu-rich_rpt_typical-subtyp"/>
</dbReference>
<dbReference type="EMBL" id="LSSL01005491">
    <property type="protein sequence ID" value="OLY78806.1"/>
    <property type="molecule type" value="Genomic_DNA"/>
</dbReference>
<name>A0A1R0GPL4_9FUNG</name>
<protein>
    <submittedName>
        <fullName evidence="3">Leucine-rich repeat and calponin homology domain-containing protein 2</fullName>
    </submittedName>
</protein>
<dbReference type="SMART" id="SM00369">
    <property type="entry name" value="LRR_TYP"/>
    <property type="match status" value="3"/>
</dbReference>
<gene>
    <name evidence="3" type="ORF">AYI68_g7138</name>
</gene>
<evidence type="ECO:0000313" key="3">
    <source>
        <dbReference type="EMBL" id="OLY78806.1"/>
    </source>
</evidence>
<comment type="caution">
    <text evidence="3">The sequence shown here is derived from an EMBL/GenBank/DDBJ whole genome shotgun (WGS) entry which is preliminary data.</text>
</comment>
<accession>A0A1R0GPL4</accession>
<dbReference type="Gene3D" id="3.80.10.10">
    <property type="entry name" value="Ribonuclease Inhibitor"/>
    <property type="match status" value="1"/>
</dbReference>
<keyword evidence="2" id="KW-0677">Repeat</keyword>
<keyword evidence="4" id="KW-1185">Reference proteome</keyword>
<dbReference type="Proteomes" id="UP000187455">
    <property type="component" value="Unassembled WGS sequence"/>
</dbReference>
<evidence type="ECO:0000256" key="1">
    <source>
        <dbReference type="ARBA" id="ARBA00022614"/>
    </source>
</evidence>
<reference evidence="3 4" key="1">
    <citation type="journal article" date="2016" name="Mol. Biol. Evol.">
        <title>Genome-Wide Survey of Gut Fungi (Harpellales) Reveals the First Horizontally Transferred Ubiquitin Gene from a Mosquito Host.</title>
        <authorList>
            <person name="Wang Y."/>
            <person name="White M.M."/>
            <person name="Kvist S."/>
            <person name="Moncalvo J.M."/>
        </authorList>
    </citation>
    <scope>NUCLEOTIDE SEQUENCE [LARGE SCALE GENOMIC DNA]</scope>
    <source>
        <strain evidence="3 4">ALG-7-W6</strain>
    </source>
</reference>
<dbReference type="PROSITE" id="PS51450">
    <property type="entry name" value="LRR"/>
    <property type="match status" value="2"/>
</dbReference>